<name>A0ABW3UU27_9BACL</name>
<evidence type="ECO:0000313" key="1">
    <source>
        <dbReference type="EMBL" id="MFD1223881.1"/>
    </source>
</evidence>
<accession>A0ABW3UU27</accession>
<organism evidence="1 2">
    <name type="scientific">Paenibacillus vulneris</name>
    <dbReference type="NCBI Taxonomy" id="1133364"/>
    <lineage>
        <taxon>Bacteria</taxon>
        <taxon>Bacillati</taxon>
        <taxon>Bacillota</taxon>
        <taxon>Bacilli</taxon>
        <taxon>Bacillales</taxon>
        <taxon>Paenibacillaceae</taxon>
        <taxon>Paenibacillus</taxon>
    </lineage>
</organism>
<sequence>MNRKYIVIHCMSDLTEPSLLPSAQTTYHITYTRTALGWYNIRLISDSSAELPIINVAPHVFHTLFMDVSLAATVGAKDVNRTMVERLGFNINERMEVPA</sequence>
<keyword evidence="2" id="KW-1185">Reference proteome</keyword>
<gene>
    <name evidence="1" type="ORF">ACFQ4B_27525</name>
</gene>
<reference evidence="2" key="1">
    <citation type="journal article" date="2019" name="Int. J. Syst. Evol. Microbiol.">
        <title>The Global Catalogue of Microorganisms (GCM) 10K type strain sequencing project: providing services to taxonomists for standard genome sequencing and annotation.</title>
        <authorList>
            <consortium name="The Broad Institute Genomics Platform"/>
            <consortium name="The Broad Institute Genome Sequencing Center for Infectious Disease"/>
            <person name="Wu L."/>
            <person name="Ma J."/>
        </authorList>
    </citation>
    <scope>NUCLEOTIDE SEQUENCE [LARGE SCALE GENOMIC DNA]</scope>
    <source>
        <strain evidence="2">CCUG 53270</strain>
    </source>
</reference>
<proteinExistence type="predicted"/>
<dbReference type="RefSeq" id="WP_345589650.1">
    <property type="nucleotide sequence ID" value="NZ_BAABJG010000020.1"/>
</dbReference>
<dbReference type="EMBL" id="JBHTLU010000037">
    <property type="protein sequence ID" value="MFD1223881.1"/>
    <property type="molecule type" value="Genomic_DNA"/>
</dbReference>
<evidence type="ECO:0000313" key="2">
    <source>
        <dbReference type="Proteomes" id="UP001597180"/>
    </source>
</evidence>
<comment type="caution">
    <text evidence="1">The sequence shown here is derived from an EMBL/GenBank/DDBJ whole genome shotgun (WGS) entry which is preliminary data.</text>
</comment>
<dbReference type="Proteomes" id="UP001597180">
    <property type="component" value="Unassembled WGS sequence"/>
</dbReference>
<protein>
    <submittedName>
        <fullName evidence="1">Uncharacterized protein</fullName>
    </submittedName>
</protein>